<dbReference type="PANTHER" id="PTHR47482:SF24">
    <property type="entry name" value="PROTEIN FAR1-RELATED SEQUENCE"/>
    <property type="match status" value="1"/>
</dbReference>
<keyword evidence="2" id="KW-0472">Membrane</keyword>
<keyword evidence="2" id="KW-0812">Transmembrane</keyword>
<dbReference type="EMBL" id="CAJGYO010000001">
    <property type="protein sequence ID" value="CAD6203963.1"/>
    <property type="molecule type" value="Genomic_DNA"/>
</dbReference>
<dbReference type="Proteomes" id="UP000604825">
    <property type="component" value="Unassembled WGS sequence"/>
</dbReference>
<proteinExistence type="predicted"/>
<name>A0A811MFC7_9POAL</name>
<gene>
    <name evidence="3" type="ORF">NCGR_LOCUS2079</name>
</gene>
<accession>A0A811MFC7</accession>
<dbReference type="PANTHER" id="PTHR47482">
    <property type="entry name" value="OS11G0632001 PROTEIN"/>
    <property type="match status" value="1"/>
</dbReference>
<sequence length="317" mass="36242">MAPGRKQLVRRSLMPLALMTNFSASAFVYAYASGNCQKKCVFSNIDLNKLPPDLDEDFLDAFGLDYVTGNPTFCTQVPAIPEIPQPNDEHARIEDRNEGSTANPIVADNELNGAGNEVAEEEEEQKRRIAHKRKRMIKGRRGRSLTDFVRQYQKIQEKCLVAQDGQDFRTDENERRRWSRHPLEKHASTVYTKNMFYKFSKEFEKTTEYDVKPVGPFQYWVEPNNSFVYGYGKRNYLVTAIEEEESYCCVVDGPSSSNVGNPPKSKAKGHRKEKAHKKGINGQAKRKNGCSVCRSYDHNAQRCLDKPGREVQNQETI</sequence>
<protein>
    <submittedName>
        <fullName evidence="3">Uncharacterized protein</fullName>
    </submittedName>
</protein>
<feature type="transmembrane region" description="Helical" evidence="2">
    <location>
        <begin position="12"/>
        <end position="32"/>
    </location>
</feature>
<reference evidence="3" key="1">
    <citation type="submission" date="2020-10" db="EMBL/GenBank/DDBJ databases">
        <authorList>
            <person name="Han B."/>
            <person name="Lu T."/>
            <person name="Zhao Q."/>
            <person name="Huang X."/>
            <person name="Zhao Y."/>
        </authorList>
    </citation>
    <scope>NUCLEOTIDE SEQUENCE</scope>
</reference>
<keyword evidence="2" id="KW-1133">Transmembrane helix</keyword>
<evidence type="ECO:0000313" key="4">
    <source>
        <dbReference type="Proteomes" id="UP000604825"/>
    </source>
</evidence>
<feature type="compositionally biased region" description="Basic residues" evidence="1">
    <location>
        <begin position="265"/>
        <end position="287"/>
    </location>
</feature>
<keyword evidence="4" id="KW-1185">Reference proteome</keyword>
<organism evidence="3 4">
    <name type="scientific">Miscanthus lutarioriparius</name>
    <dbReference type="NCBI Taxonomy" id="422564"/>
    <lineage>
        <taxon>Eukaryota</taxon>
        <taxon>Viridiplantae</taxon>
        <taxon>Streptophyta</taxon>
        <taxon>Embryophyta</taxon>
        <taxon>Tracheophyta</taxon>
        <taxon>Spermatophyta</taxon>
        <taxon>Magnoliopsida</taxon>
        <taxon>Liliopsida</taxon>
        <taxon>Poales</taxon>
        <taxon>Poaceae</taxon>
        <taxon>PACMAD clade</taxon>
        <taxon>Panicoideae</taxon>
        <taxon>Andropogonodae</taxon>
        <taxon>Andropogoneae</taxon>
        <taxon>Saccharinae</taxon>
        <taxon>Miscanthus</taxon>
    </lineage>
</organism>
<feature type="region of interest" description="Disordered" evidence="1">
    <location>
        <begin position="255"/>
        <end position="287"/>
    </location>
</feature>
<evidence type="ECO:0000256" key="2">
    <source>
        <dbReference type="SAM" id="Phobius"/>
    </source>
</evidence>
<dbReference type="AlphaFoldDB" id="A0A811MFC7"/>
<dbReference type="OrthoDB" id="689460at2759"/>
<comment type="caution">
    <text evidence="3">The sequence shown here is derived from an EMBL/GenBank/DDBJ whole genome shotgun (WGS) entry which is preliminary data.</text>
</comment>
<evidence type="ECO:0000256" key="1">
    <source>
        <dbReference type="SAM" id="MobiDB-lite"/>
    </source>
</evidence>
<evidence type="ECO:0000313" key="3">
    <source>
        <dbReference type="EMBL" id="CAD6203963.1"/>
    </source>
</evidence>